<evidence type="ECO:0000313" key="1">
    <source>
        <dbReference type="EMBL" id="KAI5661876.1"/>
    </source>
</evidence>
<protein>
    <submittedName>
        <fullName evidence="1">Uncharacterized protein</fullName>
    </submittedName>
</protein>
<name>A0ACC0AQX3_CATRO</name>
<organism evidence="1 2">
    <name type="scientific">Catharanthus roseus</name>
    <name type="common">Madagascar periwinkle</name>
    <name type="synonym">Vinca rosea</name>
    <dbReference type="NCBI Taxonomy" id="4058"/>
    <lineage>
        <taxon>Eukaryota</taxon>
        <taxon>Viridiplantae</taxon>
        <taxon>Streptophyta</taxon>
        <taxon>Embryophyta</taxon>
        <taxon>Tracheophyta</taxon>
        <taxon>Spermatophyta</taxon>
        <taxon>Magnoliopsida</taxon>
        <taxon>eudicotyledons</taxon>
        <taxon>Gunneridae</taxon>
        <taxon>Pentapetalae</taxon>
        <taxon>asterids</taxon>
        <taxon>lamiids</taxon>
        <taxon>Gentianales</taxon>
        <taxon>Apocynaceae</taxon>
        <taxon>Rauvolfioideae</taxon>
        <taxon>Vinceae</taxon>
        <taxon>Catharanthinae</taxon>
        <taxon>Catharanthus</taxon>
    </lineage>
</organism>
<sequence length="345" mass="38043">MGFTDEGLPITDPSWGVHHEQYWIDMIERLGRGSFWECMKDRGSPCATSDFGLITDLSSRRDDYIRWYWNITLVYIGNLARRDAWTFGYQSAGVDRQMMFFLDIHSARGRCHDYMGVGETAIISDLVCCTPSHHGIQQTFAVQQSRHRPWEPVPECGARGVNRGACRLPGDKLMEDALLPPHLGGRGQANHRHRRERGGGSGEWGLRDLGSYVPPDPFDSADLDVPTFSLGTSYAPPPPSVVGLSFDAPPPPSTAGSSVPHMLISHASSSDLDDQGDNSSDDVAPAQQLGVGHHVRNVEEDDEDDNDADEDYDASSESDDDNNPNDEEDDMNTLVNPLSSITVNK</sequence>
<accession>A0ACC0AQX3</accession>
<reference evidence="2" key="1">
    <citation type="journal article" date="2023" name="Nat. Plants">
        <title>Single-cell RNA sequencing provides a high-resolution roadmap for understanding the multicellular compartmentation of specialized metabolism.</title>
        <authorList>
            <person name="Sun S."/>
            <person name="Shen X."/>
            <person name="Li Y."/>
            <person name="Li Y."/>
            <person name="Wang S."/>
            <person name="Li R."/>
            <person name="Zhang H."/>
            <person name="Shen G."/>
            <person name="Guo B."/>
            <person name="Wei J."/>
            <person name="Xu J."/>
            <person name="St-Pierre B."/>
            <person name="Chen S."/>
            <person name="Sun C."/>
        </authorList>
    </citation>
    <scope>NUCLEOTIDE SEQUENCE [LARGE SCALE GENOMIC DNA]</scope>
</reference>
<keyword evidence="2" id="KW-1185">Reference proteome</keyword>
<dbReference type="Proteomes" id="UP001060085">
    <property type="component" value="Linkage Group LG05"/>
</dbReference>
<comment type="caution">
    <text evidence="1">The sequence shown here is derived from an EMBL/GenBank/DDBJ whole genome shotgun (WGS) entry which is preliminary data.</text>
</comment>
<proteinExistence type="predicted"/>
<dbReference type="EMBL" id="CM044705">
    <property type="protein sequence ID" value="KAI5661876.1"/>
    <property type="molecule type" value="Genomic_DNA"/>
</dbReference>
<gene>
    <name evidence="1" type="ORF">M9H77_21199</name>
</gene>
<evidence type="ECO:0000313" key="2">
    <source>
        <dbReference type="Proteomes" id="UP001060085"/>
    </source>
</evidence>